<evidence type="ECO:0000256" key="1">
    <source>
        <dbReference type="SAM" id="MobiDB-lite"/>
    </source>
</evidence>
<keyword evidence="2" id="KW-1133">Transmembrane helix</keyword>
<evidence type="ECO:0000256" key="2">
    <source>
        <dbReference type="SAM" id="Phobius"/>
    </source>
</evidence>
<comment type="caution">
    <text evidence="3">The sequence shown here is derived from an EMBL/GenBank/DDBJ whole genome shotgun (WGS) entry which is preliminary data.</text>
</comment>
<feature type="region of interest" description="Disordered" evidence="1">
    <location>
        <begin position="636"/>
        <end position="697"/>
    </location>
</feature>
<sequence length="697" mass="71961">MGDGPCGRQGRGMAVAFTLIALSAQLFCGAAARHSTSGFRRLTQAGTNTVVTSGNAVANSGNNNFVGAAQQALNDPNNAQNANLAAKQLVTSATGNQQVNSNDLNSLIQGVRLTQTFSQYLQSLAGASTKQTSLHSTMDNENIAGLYKQQQNDDQFKVGSPSGSVFWTAGNEPVPAPAQAVADNFVTAVAPSLNDVTNSLIALIPSPPPPPPPPTVIQALAPIEEDVSNRISSFLTESGKNAKTGASSASNTNGQASSFQQQALPTIAVPTTFTHEAYSGDGSSGNAAGSNLAGRKLKQSYAPQQQQQWAPATNNQQQAQWSPAQQQQQWAPASNTQQQAQWSPAPQQQQQWTPASPTQQQQWTAPAPPQWVPASSNGQQQEQQQYSPPAQQQQQWAPNSQSQQTFGAYNDGSKQQSATPQYTGATSQVTQNSGIQDAKQWPSTNMVQLADGRWVPSTPPPKQAPPAAQTTAAPGTGTGQASPYTASGSNTGNTVTSSTGQQQQQQQQYAGASGYQGTQSSTLSATVPAPAPATKSPSAWTFPPVTVNGVNLPGWSLPKWNPGPPAPPLGPAPAMAMLPQAPRPLPLPAQLPAPVAQAPSSSSSVASFQSLTNTQGQPLTKTLAGASSLPELQVIGANTGNNNGGSAAQQQPTRLQATGSAPAQQPGPGALPGFPAQGPALPQGNLMWVNVGGQKSG</sequence>
<evidence type="ECO:0000313" key="4">
    <source>
        <dbReference type="Proteomes" id="UP001497392"/>
    </source>
</evidence>
<keyword evidence="2" id="KW-0812">Transmembrane</keyword>
<feature type="compositionally biased region" description="Low complexity" evidence="1">
    <location>
        <begin position="373"/>
        <end position="404"/>
    </location>
</feature>
<organism evidence="3 4">
    <name type="scientific">Coccomyxa viridis</name>
    <dbReference type="NCBI Taxonomy" id="1274662"/>
    <lineage>
        <taxon>Eukaryota</taxon>
        <taxon>Viridiplantae</taxon>
        <taxon>Chlorophyta</taxon>
        <taxon>core chlorophytes</taxon>
        <taxon>Trebouxiophyceae</taxon>
        <taxon>Trebouxiophyceae incertae sedis</taxon>
        <taxon>Coccomyxaceae</taxon>
        <taxon>Coccomyxa</taxon>
    </lineage>
</organism>
<name>A0ABP1G328_9CHLO</name>
<feature type="compositionally biased region" description="Low complexity" evidence="1">
    <location>
        <begin position="465"/>
        <end position="541"/>
    </location>
</feature>
<proteinExistence type="predicted"/>
<evidence type="ECO:0000313" key="3">
    <source>
        <dbReference type="EMBL" id="CAL5226731.1"/>
    </source>
</evidence>
<keyword evidence="2" id="KW-0472">Membrane</keyword>
<protein>
    <submittedName>
        <fullName evidence="3">G9584 protein</fullName>
    </submittedName>
</protein>
<reference evidence="3 4" key="1">
    <citation type="submission" date="2024-06" db="EMBL/GenBank/DDBJ databases">
        <authorList>
            <person name="Kraege A."/>
            <person name="Thomma B."/>
        </authorList>
    </citation>
    <scope>NUCLEOTIDE SEQUENCE [LARGE SCALE GENOMIC DNA]</scope>
</reference>
<feature type="compositionally biased region" description="Polar residues" evidence="1">
    <location>
        <begin position="412"/>
        <end position="447"/>
    </location>
</feature>
<feature type="transmembrane region" description="Helical" evidence="2">
    <location>
        <begin position="12"/>
        <end position="32"/>
    </location>
</feature>
<feature type="compositionally biased region" description="Low complexity" evidence="1">
    <location>
        <begin position="302"/>
        <end position="365"/>
    </location>
</feature>
<dbReference type="EMBL" id="CAXHTA020000016">
    <property type="protein sequence ID" value="CAL5226731.1"/>
    <property type="molecule type" value="Genomic_DNA"/>
</dbReference>
<feature type="region of interest" description="Disordered" evidence="1">
    <location>
        <begin position="239"/>
        <end position="258"/>
    </location>
</feature>
<feature type="region of interest" description="Disordered" evidence="1">
    <location>
        <begin position="296"/>
        <end position="542"/>
    </location>
</feature>
<gene>
    <name evidence="3" type="primary">g9584</name>
    <name evidence="3" type="ORF">VP750_LOCUS8637</name>
</gene>
<accession>A0ABP1G328</accession>
<feature type="compositionally biased region" description="Low complexity" evidence="1">
    <location>
        <begin position="636"/>
        <end position="684"/>
    </location>
</feature>
<dbReference type="Proteomes" id="UP001497392">
    <property type="component" value="Unassembled WGS sequence"/>
</dbReference>
<keyword evidence="4" id="KW-1185">Reference proteome</keyword>